<accession>A0A972FJK7</accession>
<dbReference type="Proteomes" id="UP000599523">
    <property type="component" value="Unassembled WGS sequence"/>
</dbReference>
<proteinExistence type="predicted"/>
<dbReference type="AlphaFoldDB" id="A0A972FJK7"/>
<evidence type="ECO:0000256" key="7">
    <source>
        <dbReference type="SAM" id="SignalP"/>
    </source>
</evidence>
<keyword evidence="2 6" id="KW-0812">Transmembrane</keyword>
<dbReference type="EMBL" id="WTVM01000059">
    <property type="protein sequence ID" value="NMG03496.1"/>
    <property type="molecule type" value="Genomic_DNA"/>
</dbReference>
<feature type="compositionally biased region" description="Low complexity" evidence="5">
    <location>
        <begin position="344"/>
        <end position="359"/>
    </location>
</feature>
<evidence type="ECO:0000256" key="1">
    <source>
        <dbReference type="ARBA" id="ARBA00004141"/>
    </source>
</evidence>
<comment type="subcellular location">
    <subcellularLocation>
        <location evidence="1">Membrane</location>
        <topology evidence="1">Multi-pass membrane protein</topology>
    </subcellularLocation>
</comment>
<dbReference type="GO" id="GO:0030255">
    <property type="term" value="P:protein secretion by the type IV secretion system"/>
    <property type="evidence" value="ECO:0007669"/>
    <property type="project" value="InterPro"/>
</dbReference>
<dbReference type="GO" id="GO:0016020">
    <property type="term" value="C:membrane"/>
    <property type="evidence" value="ECO:0007669"/>
    <property type="project" value="UniProtKB-SubCell"/>
</dbReference>
<sequence length="460" mass="46912">MKTLTKTVLGGTVLLLHSGLAKADLTNQGMLDQVVTGFSTRAASWQHVIIDAASWLFWTLVVISMVWTFGMMALRKADIGEFFAELVRFIIFTGFFWWLLVNGPAFANSIIQSLARIGEQAAGVSSITPSGIVDVGFMIWKQAVNNLSAWSPVDSLVGVVLSAAIMLLLGLVAVNMLLMLVAAWLMAYAGIFFLGFGGSRWTSDMAINYYKTVLGVAVQIMTMVLLVGIGNDMLSTFYTRMNQNVLNFEELGVMLVFCMALLSLVNRVPPMVAGIVTGSSIGSAGGIGNFGTGAAVGAVMGAAGMAAGAASVAGSAVMAGAANLAGGGSAIKAAFDKAQASMSSGSDMPSMGGISSSSVGSGGANSGDGSDTGSTPFAQAAGFGDSTGSPGGGIKQAASLSAGTAGNLVKGASSMMAERFKERVAETAGGRLASSIRENSHSFGGNSLGGESDGNTKREV</sequence>
<evidence type="ECO:0000256" key="3">
    <source>
        <dbReference type="ARBA" id="ARBA00022989"/>
    </source>
</evidence>
<feature type="transmembrane region" description="Helical" evidence="6">
    <location>
        <begin position="47"/>
        <end position="70"/>
    </location>
</feature>
<keyword evidence="7" id="KW-0732">Signal</keyword>
<gene>
    <name evidence="8" type="primary">trbL</name>
    <name evidence="8" type="ORF">GPA21_11005</name>
</gene>
<organism evidence="8 9">
    <name type="scientific">Azoarcus taiwanensis</name>
    <dbReference type="NCBI Taxonomy" id="666964"/>
    <lineage>
        <taxon>Bacteria</taxon>
        <taxon>Pseudomonadati</taxon>
        <taxon>Pseudomonadota</taxon>
        <taxon>Betaproteobacteria</taxon>
        <taxon>Rhodocyclales</taxon>
        <taxon>Zoogloeaceae</taxon>
        <taxon>Azoarcus</taxon>
    </lineage>
</organism>
<evidence type="ECO:0000313" key="8">
    <source>
        <dbReference type="EMBL" id="NMG03496.1"/>
    </source>
</evidence>
<feature type="transmembrane region" description="Helical" evidence="6">
    <location>
        <begin position="82"/>
        <end position="101"/>
    </location>
</feature>
<dbReference type="Pfam" id="PF04610">
    <property type="entry name" value="TrbL"/>
    <property type="match status" value="1"/>
</dbReference>
<feature type="transmembrane region" description="Helical" evidence="6">
    <location>
        <begin position="152"/>
        <end position="171"/>
    </location>
</feature>
<evidence type="ECO:0000313" key="9">
    <source>
        <dbReference type="Proteomes" id="UP000599523"/>
    </source>
</evidence>
<keyword evidence="9" id="KW-1185">Reference proteome</keyword>
<feature type="transmembrane region" description="Helical" evidence="6">
    <location>
        <begin position="209"/>
        <end position="231"/>
    </location>
</feature>
<dbReference type="RefSeq" id="WP_168988225.1">
    <property type="nucleotide sequence ID" value="NZ_CAWPHM010000285.1"/>
</dbReference>
<feature type="transmembrane region" description="Helical" evidence="6">
    <location>
        <begin position="177"/>
        <end position="197"/>
    </location>
</feature>
<reference evidence="8" key="1">
    <citation type="submission" date="2019-12" db="EMBL/GenBank/DDBJ databases">
        <title>Comparative genomics gives insights into the taxonomy of the Azoarcus-Aromatoleum group and reveals separate origins of nif in the plant-associated Azoarcus and non-plant-associated Aromatoleum sub-groups.</title>
        <authorList>
            <person name="Lafos M."/>
            <person name="Maluk M."/>
            <person name="Batista M."/>
            <person name="Junghare M."/>
            <person name="Carmona M."/>
            <person name="Faoro H."/>
            <person name="Cruz L.M."/>
            <person name="Battistoni F."/>
            <person name="De Souza E."/>
            <person name="Pedrosa F."/>
            <person name="Chen W.-M."/>
            <person name="Poole P.S."/>
            <person name="Dixon R.A."/>
            <person name="James E.K."/>
        </authorList>
    </citation>
    <scope>NUCLEOTIDE SEQUENCE</scope>
    <source>
        <strain evidence="8">NSC3</strain>
    </source>
</reference>
<keyword evidence="4 6" id="KW-0472">Membrane</keyword>
<feature type="signal peptide" evidence="7">
    <location>
        <begin position="1"/>
        <end position="23"/>
    </location>
</feature>
<feature type="transmembrane region" description="Helical" evidence="6">
    <location>
        <begin position="251"/>
        <end position="268"/>
    </location>
</feature>
<evidence type="ECO:0000256" key="4">
    <source>
        <dbReference type="ARBA" id="ARBA00023136"/>
    </source>
</evidence>
<comment type="caution">
    <text evidence="8">The sequence shown here is derived from an EMBL/GenBank/DDBJ whole genome shotgun (WGS) entry which is preliminary data.</text>
</comment>
<dbReference type="InterPro" id="IPR014150">
    <property type="entry name" value="Conjugal_tfr_TrbL"/>
</dbReference>
<dbReference type="NCBIfam" id="TIGR02783">
    <property type="entry name" value="TrbL_P"/>
    <property type="match status" value="1"/>
</dbReference>
<evidence type="ECO:0000256" key="5">
    <source>
        <dbReference type="SAM" id="MobiDB-lite"/>
    </source>
</evidence>
<dbReference type="InterPro" id="IPR007688">
    <property type="entry name" value="Conjugal_tfr_TrbL/VirB6"/>
</dbReference>
<protein>
    <submittedName>
        <fullName evidence="8">P-type conjugative transfer protein TrbL</fullName>
    </submittedName>
</protein>
<evidence type="ECO:0000256" key="2">
    <source>
        <dbReference type="ARBA" id="ARBA00022692"/>
    </source>
</evidence>
<keyword evidence="3 6" id="KW-1133">Transmembrane helix</keyword>
<name>A0A972FJK7_9RHOO</name>
<feature type="chain" id="PRO_5037470281" evidence="7">
    <location>
        <begin position="24"/>
        <end position="460"/>
    </location>
</feature>
<feature type="region of interest" description="Disordered" evidence="5">
    <location>
        <begin position="427"/>
        <end position="460"/>
    </location>
</feature>
<feature type="region of interest" description="Disordered" evidence="5">
    <location>
        <begin position="344"/>
        <end position="395"/>
    </location>
</feature>
<evidence type="ECO:0000256" key="6">
    <source>
        <dbReference type="SAM" id="Phobius"/>
    </source>
</evidence>